<accession>A0A645F6R7</accession>
<protein>
    <submittedName>
        <fullName evidence="1">Uncharacterized protein</fullName>
    </submittedName>
</protein>
<organism evidence="1">
    <name type="scientific">bioreactor metagenome</name>
    <dbReference type="NCBI Taxonomy" id="1076179"/>
    <lineage>
        <taxon>unclassified sequences</taxon>
        <taxon>metagenomes</taxon>
        <taxon>ecological metagenomes</taxon>
    </lineage>
</organism>
<reference evidence="1" key="1">
    <citation type="submission" date="2019-08" db="EMBL/GenBank/DDBJ databases">
        <authorList>
            <person name="Kucharzyk K."/>
            <person name="Murdoch R.W."/>
            <person name="Higgins S."/>
            <person name="Loffler F."/>
        </authorList>
    </citation>
    <scope>NUCLEOTIDE SEQUENCE</scope>
</reference>
<name>A0A645F6R7_9ZZZZ</name>
<proteinExistence type="predicted"/>
<evidence type="ECO:0000313" key="1">
    <source>
        <dbReference type="EMBL" id="MPN08173.1"/>
    </source>
</evidence>
<gene>
    <name evidence="1" type="ORF">SDC9_155453</name>
</gene>
<sequence>MEYAQSHLIQTDLRKLPFMMLAPVGILIFQLHKLGDGVDAVSRYAGRKPVRHGTDLVFDHQNAKIPSAYIFFHNDPVTVPGSFPKGLSDLLVVA</sequence>
<dbReference type="EMBL" id="VSSQ01054193">
    <property type="protein sequence ID" value="MPN08173.1"/>
    <property type="molecule type" value="Genomic_DNA"/>
</dbReference>
<comment type="caution">
    <text evidence="1">The sequence shown here is derived from an EMBL/GenBank/DDBJ whole genome shotgun (WGS) entry which is preliminary data.</text>
</comment>
<dbReference type="AlphaFoldDB" id="A0A645F6R7"/>